<dbReference type="HOGENOM" id="CLU_009665_20_3_4"/>
<dbReference type="Pfam" id="PF01494">
    <property type="entry name" value="FAD_binding_3"/>
    <property type="match status" value="1"/>
</dbReference>
<evidence type="ECO:0000256" key="4">
    <source>
        <dbReference type="SAM" id="Phobius"/>
    </source>
</evidence>
<dbReference type="SUPFAM" id="SSF51905">
    <property type="entry name" value="FAD/NAD(P)-binding domain"/>
    <property type="match status" value="1"/>
</dbReference>
<feature type="transmembrane region" description="Helical" evidence="4">
    <location>
        <begin position="6"/>
        <end position="27"/>
    </location>
</feature>
<dbReference type="InterPro" id="IPR002938">
    <property type="entry name" value="FAD-bd"/>
</dbReference>
<proteinExistence type="predicted"/>
<dbReference type="InterPro" id="IPR050641">
    <property type="entry name" value="RIFMO-like"/>
</dbReference>
<organism evidence="6 7">
    <name type="scientific">Burkholderia ambifaria (strain MC40-6)</name>
    <dbReference type="NCBI Taxonomy" id="398577"/>
    <lineage>
        <taxon>Bacteria</taxon>
        <taxon>Pseudomonadati</taxon>
        <taxon>Pseudomonadota</taxon>
        <taxon>Betaproteobacteria</taxon>
        <taxon>Burkholderiales</taxon>
        <taxon>Burkholderiaceae</taxon>
        <taxon>Burkholderia</taxon>
        <taxon>Burkholderia cepacia complex</taxon>
    </lineage>
</organism>
<keyword evidence="3" id="KW-0274">FAD</keyword>
<evidence type="ECO:0000313" key="7">
    <source>
        <dbReference type="Proteomes" id="UP000001680"/>
    </source>
</evidence>
<keyword evidence="6" id="KW-0560">Oxidoreductase</keyword>
<dbReference type="PANTHER" id="PTHR43004">
    <property type="entry name" value="TRK SYSTEM POTASSIUM UPTAKE PROTEIN"/>
    <property type="match status" value="1"/>
</dbReference>
<dbReference type="EMBL" id="CP001027">
    <property type="protein sequence ID" value="ACB68141.1"/>
    <property type="molecule type" value="Genomic_DNA"/>
</dbReference>
<evidence type="ECO:0000313" key="6">
    <source>
        <dbReference type="EMBL" id="ACB68141.1"/>
    </source>
</evidence>
<evidence type="ECO:0000256" key="2">
    <source>
        <dbReference type="ARBA" id="ARBA00022630"/>
    </source>
</evidence>
<dbReference type="OrthoDB" id="3443359at2"/>
<sequence>MAEPSILIVGAGPVGMTLAALLAQYGIRPRIVDKRAAPSDGSKALAVNAASLKVLDRIGIAQRIVEHGERIHDIHVYLDGTPIVHIDCARARGTPYPFSIALPQPETERILSAHLLGHGIVVERPVSLNAVHDGGDRVDVTLENGRGSVEHARFDYVVGCDGSRSTVRTSLGIDFLGRDYRSFMLLIDAHIDWPFKRAGHADYFVRDSGFIIVIPLPDGLYRIVMSENGGDLRDMKRPRTIDDYQRIVDRYATHPLRLRDVVWESQAPLYNRLASRFGNGRVLLAGDAAHLFSPIGGLGMNTGIQDAANLAWRLAGVAKGGYATTVLDAYRTERRQMAERLVASTDETTSLITRDGSNLAERARRWMPTMENRPSLRSAWPLAFTGLGQRYDSDADAGHPLVGVHVPFATAHDGHGAPIDTYRLSRGWRPLIVAFARTFGDGVERLRAAAREAGLDVFAVVAQPGSPADAAHTIVDAAHAYRDAFGARDGDVFVLRPDGYIADVACIDMPDDCLARALRVFAPADADEPVA</sequence>
<comment type="cofactor">
    <cofactor evidence="1">
        <name>FAD</name>
        <dbReference type="ChEBI" id="CHEBI:57692"/>
    </cofactor>
</comment>
<dbReference type="GO" id="GO:0071949">
    <property type="term" value="F:FAD binding"/>
    <property type="evidence" value="ECO:0007669"/>
    <property type="project" value="InterPro"/>
</dbReference>
<keyword evidence="4" id="KW-0472">Membrane</keyword>
<dbReference type="AlphaFoldDB" id="B1Z5U5"/>
<keyword evidence="2" id="KW-0285">Flavoprotein</keyword>
<gene>
    <name evidence="6" type="ordered locus">BamMC406_5698</name>
</gene>
<keyword evidence="6" id="KW-0503">Monooxygenase</keyword>
<evidence type="ECO:0000256" key="3">
    <source>
        <dbReference type="ARBA" id="ARBA00022827"/>
    </source>
</evidence>
<keyword evidence="4" id="KW-1133">Transmembrane helix</keyword>
<dbReference type="Gene3D" id="3.30.70.2450">
    <property type="match status" value="1"/>
</dbReference>
<dbReference type="Gene3D" id="3.40.30.120">
    <property type="match status" value="1"/>
</dbReference>
<dbReference type="PRINTS" id="PR00420">
    <property type="entry name" value="RNGMNOXGNASE"/>
</dbReference>
<dbReference type="GO" id="GO:0016709">
    <property type="term" value="F:oxidoreductase activity, acting on paired donors, with incorporation or reduction of molecular oxygen, NAD(P)H as one donor, and incorporation of one atom of oxygen"/>
    <property type="evidence" value="ECO:0007669"/>
    <property type="project" value="UniProtKB-ARBA"/>
</dbReference>
<accession>B1Z5U5</accession>
<dbReference type="Proteomes" id="UP000001680">
    <property type="component" value="Chromosome 3"/>
</dbReference>
<dbReference type="Gene3D" id="3.50.50.60">
    <property type="entry name" value="FAD/NAD(P)-binding domain"/>
    <property type="match status" value="1"/>
</dbReference>
<dbReference type="PANTHER" id="PTHR43004:SF19">
    <property type="entry name" value="BINDING MONOOXYGENASE, PUTATIVE (JCVI)-RELATED"/>
    <property type="match status" value="1"/>
</dbReference>
<keyword evidence="4" id="KW-0812">Transmembrane</keyword>
<feature type="domain" description="FAD-binding" evidence="5">
    <location>
        <begin position="5"/>
        <end position="343"/>
    </location>
</feature>
<protein>
    <submittedName>
        <fullName evidence="6">Monooxygenase FAD-binding</fullName>
    </submittedName>
</protein>
<name>B1Z5U5_BURA4</name>
<evidence type="ECO:0000256" key="1">
    <source>
        <dbReference type="ARBA" id="ARBA00001974"/>
    </source>
</evidence>
<dbReference type="RefSeq" id="WP_012372072.1">
    <property type="nucleotide sequence ID" value="NC_010557.1"/>
</dbReference>
<dbReference type="KEGG" id="bac:BamMC406_5698"/>
<dbReference type="InterPro" id="IPR036188">
    <property type="entry name" value="FAD/NAD-bd_sf"/>
</dbReference>
<evidence type="ECO:0000259" key="5">
    <source>
        <dbReference type="Pfam" id="PF01494"/>
    </source>
</evidence>
<reference evidence="7" key="1">
    <citation type="submission" date="2008-04" db="EMBL/GenBank/DDBJ databases">
        <title>Complete sequence of chromosome 3 of Burkholderia ambifaria MC40-6.</title>
        <authorList>
            <person name="Copeland A."/>
            <person name="Lucas S."/>
            <person name="Lapidus A."/>
            <person name="Glavina del Rio T."/>
            <person name="Dalin E."/>
            <person name="Tice H."/>
            <person name="Pitluck S."/>
            <person name="Chain P."/>
            <person name="Malfatti S."/>
            <person name="Shin M."/>
            <person name="Vergez L."/>
            <person name="Lang D."/>
            <person name="Schmutz J."/>
            <person name="Larimer F."/>
            <person name="Land M."/>
            <person name="Hauser L."/>
            <person name="Kyrpides N."/>
            <person name="Lykidis A."/>
            <person name="Ramette A."/>
            <person name="Konstantinidis K."/>
            <person name="Tiedje J."/>
            <person name="Richardson P."/>
        </authorList>
    </citation>
    <scope>NUCLEOTIDE SEQUENCE [LARGE SCALE GENOMIC DNA]</scope>
    <source>
        <strain evidence="7">MC40-6</strain>
    </source>
</reference>